<evidence type="ECO:0000313" key="1">
    <source>
        <dbReference type="EMBL" id="CAI8024809.1"/>
    </source>
</evidence>
<sequence>MSHDLDYFKRMFVQAGFIRSSNASGILGLLGETRQQKFHKFVEMLMREASTEDLGNRILHSYVGEGDGETRTPVCQKHASGTGRLLHTQLRATLAQLLSHLPSLFSLNFQSCSLLDDTTLSSSPYLTSLTLSGCSLVSDTSLLAIASRLSYLQALGLSYTQVSSVGLTALAKGVCAKVLKELDMSHWERVRDDGVLCLLSHCPSLSILILHGCPLLTSPSKDIASRGHKIKSLGLYTNIGSFLVRVFVCSYHAVCLALWCY</sequence>
<dbReference type="AlphaFoldDB" id="A0AA35S7Y2"/>
<organism evidence="1 2">
    <name type="scientific">Geodia barretti</name>
    <name type="common">Barrett's horny sponge</name>
    <dbReference type="NCBI Taxonomy" id="519541"/>
    <lineage>
        <taxon>Eukaryota</taxon>
        <taxon>Metazoa</taxon>
        <taxon>Porifera</taxon>
        <taxon>Demospongiae</taxon>
        <taxon>Heteroscleromorpha</taxon>
        <taxon>Tetractinellida</taxon>
        <taxon>Astrophorina</taxon>
        <taxon>Geodiidae</taxon>
        <taxon>Geodia</taxon>
    </lineage>
</organism>
<dbReference type="InterPro" id="IPR050648">
    <property type="entry name" value="F-box_LRR-repeat"/>
</dbReference>
<proteinExistence type="predicted"/>
<gene>
    <name evidence="1" type="ORF">GBAR_LOCUS14377</name>
</gene>
<name>A0AA35S7Y2_GEOBA</name>
<reference evidence="1" key="1">
    <citation type="submission" date="2023-03" db="EMBL/GenBank/DDBJ databases">
        <authorList>
            <person name="Steffen K."/>
            <person name="Cardenas P."/>
        </authorList>
    </citation>
    <scope>NUCLEOTIDE SEQUENCE</scope>
</reference>
<dbReference type="SUPFAM" id="SSF52047">
    <property type="entry name" value="RNI-like"/>
    <property type="match status" value="1"/>
</dbReference>
<dbReference type="SMART" id="SM00367">
    <property type="entry name" value="LRR_CC"/>
    <property type="match status" value="4"/>
</dbReference>
<comment type="caution">
    <text evidence="1">The sequence shown here is derived from an EMBL/GenBank/DDBJ whole genome shotgun (WGS) entry which is preliminary data.</text>
</comment>
<dbReference type="PANTHER" id="PTHR13382:SF69">
    <property type="entry name" value="FI18408P1"/>
    <property type="match status" value="1"/>
</dbReference>
<dbReference type="PANTHER" id="PTHR13382">
    <property type="entry name" value="MITOCHONDRIAL ATP SYNTHASE COUPLING FACTOR B"/>
    <property type="match status" value="1"/>
</dbReference>
<dbReference type="GO" id="GO:0005737">
    <property type="term" value="C:cytoplasm"/>
    <property type="evidence" value="ECO:0007669"/>
    <property type="project" value="TreeGrafter"/>
</dbReference>
<dbReference type="InterPro" id="IPR032675">
    <property type="entry name" value="LRR_dom_sf"/>
</dbReference>
<dbReference type="InterPro" id="IPR006553">
    <property type="entry name" value="Leu-rich_rpt_Cys-con_subtyp"/>
</dbReference>
<dbReference type="Proteomes" id="UP001174909">
    <property type="component" value="Unassembled WGS sequence"/>
</dbReference>
<keyword evidence="2" id="KW-1185">Reference proteome</keyword>
<evidence type="ECO:0000313" key="2">
    <source>
        <dbReference type="Proteomes" id="UP001174909"/>
    </source>
</evidence>
<accession>A0AA35S7Y2</accession>
<protein>
    <submittedName>
        <fullName evidence="1">Protein AMN1 homolog</fullName>
    </submittedName>
</protein>
<dbReference type="Gene3D" id="3.80.10.10">
    <property type="entry name" value="Ribonuclease Inhibitor"/>
    <property type="match status" value="2"/>
</dbReference>
<dbReference type="EMBL" id="CASHTH010002097">
    <property type="protein sequence ID" value="CAI8024809.1"/>
    <property type="molecule type" value="Genomic_DNA"/>
</dbReference>